<keyword evidence="2" id="KW-1185">Reference proteome</keyword>
<reference evidence="1 2" key="1">
    <citation type="journal article" date="2022" name="DNA Res.">
        <title>Chromosomal-level genome assembly of the orchid tree Bauhinia variegata (Leguminosae; Cercidoideae) supports the allotetraploid origin hypothesis of Bauhinia.</title>
        <authorList>
            <person name="Zhong Y."/>
            <person name="Chen Y."/>
            <person name="Zheng D."/>
            <person name="Pang J."/>
            <person name="Liu Y."/>
            <person name="Luo S."/>
            <person name="Meng S."/>
            <person name="Qian L."/>
            <person name="Wei D."/>
            <person name="Dai S."/>
            <person name="Zhou R."/>
        </authorList>
    </citation>
    <scope>NUCLEOTIDE SEQUENCE [LARGE SCALE GENOMIC DNA]</scope>
    <source>
        <strain evidence="1">BV-YZ2020</strain>
    </source>
</reference>
<evidence type="ECO:0000313" key="1">
    <source>
        <dbReference type="EMBL" id="KAI4343504.1"/>
    </source>
</evidence>
<accession>A0ACB9P6C9</accession>
<proteinExistence type="predicted"/>
<protein>
    <submittedName>
        <fullName evidence="1">Uncharacterized protein</fullName>
    </submittedName>
</protein>
<comment type="caution">
    <text evidence="1">The sequence shown here is derived from an EMBL/GenBank/DDBJ whole genome shotgun (WGS) entry which is preliminary data.</text>
</comment>
<name>A0ACB9P6C9_BAUVA</name>
<evidence type="ECO:0000313" key="2">
    <source>
        <dbReference type="Proteomes" id="UP000828941"/>
    </source>
</evidence>
<sequence length="741" mass="83836">MQETLLTLSGQHITPNTTTNAAKKKKSEEEKEKVIELVVPPPCLVVGRPRTQAGSRRVAPTVSASASTTDSVNCAVEKALPNGDLYTGTLLGNVPHGTGKYLWSDGCMYEGDWKKGKSCGKGKFSWPSGATYEGEFNSGRMDGYGTFIGIDGDMYRGSWVADRKHGFGEKWYANGDVYEGSWRCNLQDGEGRYVWKNGNEYVGEWKSGAISGKGVLMWANGNRYEGYWENGVPKGKGVFTWSDGSTSAGNWGKEFRNEENSFQMTMTARKRPSVDGSRSVSFPRICIWELDGEAGDITCDIVDNVEASMFYRDGSESENGEAPTQFHKSPCSSADGDVKKPGQMISRGHKNYDLMLNLQLGIRYTVGKHASVLRELRPGDFDPNEKFWTRFAPEGSKFTPPHQSVDFRWKDYCPMVFRHLRELFAIDPADYMLAICGNDTLREMSSPGKSGSFFYLTQDDRFIIKTVKKSEVKVLIRMLPSYYQHVCQHKNSLVTKFLGVHCVKPIGGQKTRFIVMGNVFCSEYRIHKRFDLKGSSYGRITDKPKQEIDENTTLKDLDLNYVFRLEQSWFQELKWQLDRDCEFLESEGIMDYSLLIGLHFRDDCSLDEMKTSPYDLRSGKRNLDHDEMQDSKWIPIGRGPLIRLGINVPARAERICKGELDHQHTGSGCSNPTPSEGSGEIFDVILYFGIIDILQDYDISKKLEHAYKSLQVDPTSISAVDPKLYSKRFRDFIHRIFVEDK</sequence>
<gene>
    <name evidence="1" type="ORF">L6164_010843</name>
</gene>
<dbReference type="Proteomes" id="UP000828941">
    <property type="component" value="Chromosome 5"/>
</dbReference>
<organism evidence="1 2">
    <name type="scientific">Bauhinia variegata</name>
    <name type="common">Purple orchid tree</name>
    <name type="synonym">Phanera variegata</name>
    <dbReference type="NCBI Taxonomy" id="167791"/>
    <lineage>
        <taxon>Eukaryota</taxon>
        <taxon>Viridiplantae</taxon>
        <taxon>Streptophyta</taxon>
        <taxon>Embryophyta</taxon>
        <taxon>Tracheophyta</taxon>
        <taxon>Spermatophyta</taxon>
        <taxon>Magnoliopsida</taxon>
        <taxon>eudicotyledons</taxon>
        <taxon>Gunneridae</taxon>
        <taxon>Pentapetalae</taxon>
        <taxon>rosids</taxon>
        <taxon>fabids</taxon>
        <taxon>Fabales</taxon>
        <taxon>Fabaceae</taxon>
        <taxon>Cercidoideae</taxon>
        <taxon>Cercideae</taxon>
        <taxon>Bauhiniinae</taxon>
        <taxon>Bauhinia</taxon>
    </lineage>
</organism>
<dbReference type="EMBL" id="CM039430">
    <property type="protein sequence ID" value="KAI4343504.1"/>
    <property type="molecule type" value="Genomic_DNA"/>
</dbReference>